<dbReference type="AlphaFoldDB" id="Q725P4"/>
<protein>
    <submittedName>
        <fullName evidence="1">Uncharacterized protein</fullName>
    </submittedName>
</protein>
<dbReference type="STRING" id="882.DVU_3380"/>
<dbReference type="PaxDb" id="882-DVU_3380"/>
<sequence length="40" mass="4688">MWCASGGLRWLRCACGERNKSKKIVSFILLYYKIVRNGHE</sequence>
<dbReference type="EnsemblBacteria" id="AAS97849">
    <property type="protein sequence ID" value="AAS97849"/>
    <property type="gene ID" value="DVU_3380"/>
</dbReference>
<reference evidence="1 2" key="1">
    <citation type="journal article" date="2004" name="Nat. Biotechnol.">
        <title>The genome sequence of the anaerobic, sulfate-reducing bacterium Desulfovibrio vulgaris Hildenborough.</title>
        <authorList>
            <person name="Heidelberg J.F."/>
            <person name="Seshadri R."/>
            <person name="Haveman S.A."/>
            <person name="Hemme C.L."/>
            <person name="Paulsen I.T."/>
            <person name="Kolonay J.F."/>
            <person name="Eisen J.A."/>
            <person name="Ward N."/>
            <person name="Methe B."/>
            <person name="Brinkac L.M."/>
            <person name="Daugherty S.C."/>
            <person name="Deboy R.T."/>
            <person name="Dodson R.J."/>
            <person name="Durkin A.S."/>
            <person name="Madupu R."/>
            <person name="Nelson W.C."/>
            <person name="Sullivan S.A."/>
            <person name="Fouts D."/>
            <person name="Haft D.H."/>
            <person name="Selengut J."/>
            <person name="Peterson J.D."/>
            <person name="Davidsen T.M."/>
            <person name="Zafar N."/>
            <person name="Zhou L."/>
            <person name="Radune D."/>
            <person name="Dimitrov G."/>
            <person name="Hance M."/>
            <person name="Tran K."/>
            <person name="Khouri H."/>
            <person name="Gill J."/>
            <person name="Utterback T.R."/>
            <person name="Feldblyum T.V."/>
            <person name="Wall J.D."/>
            <person name="Voordouw G."/>
            <person name="Fraser C.M."/>
        </authorList>
    </citation>
    <scope>NUCLEOTIDE SEQUENCE [LARGE SCALE GENOMIC DNA]</scope>
    <source>
        <strain evidence="2">ATCC 29579 / DSM 644 / NCIMB 8303 / VKM B-1760 / Hildenborough</strain>
    </source>
</reference>
<evidence type="ECO:0000313" key="1">
    <source>
        <dbReference type="EMBL" id="AAS97849.1"/>
    </source>
</evidence>
<dbReference type="HOGENOM" id="CLU_3288579_0_0_7"/>
<name>Q725P4_NITV2</name>
<keyword evidence="2" id="KW-1185">Reference proteome</keyword>
<gene>
    <name evidence="1" type="ordered locus">DVU_3380</name>
</gene>
<dbReference type="KEGG" id="dvu:DVU_3380"/>
<accession>Q725P4</accession>
<evidence type="ECO:0000313" key="2">
    <source>
        <dbReference type="Proteomes" id="UP000002194"/>
    </source>
</evidence>
<dbReference type="EMBL" id="AE017285">
    <property type="protein sequence ID" value="AAS97849.1"/>
    <property type="molecule type" value="Genomic_DNA"/>
</dbReference>
<proteinExistence type="predicted"/>
<dbReference type="Proteomes" id="UP000002194">
    <property type="component" value="Chromosome"/>
</dbReference>
<organism evidence="1 2">
    <name type="scientific">Nitratidesulfovibrio vulgaris (strain ATCC 29579 / DSM 644 / CCUG 34227 / NCIMB 8303 / VKM B-1760 / Hildenborough)</name>
    <name type="common">Desulfovibrio vulgaris</name>
    <dbReference type="NCBI Taxonomy" id="882"/>
    <lineage>
        <taxon>Bacteria</taxon>
        <taxon>Pseudomonadati</taxon>
        <taxon>Thermodesulfobacteriota</taxon>
        <taxon>Desulfovibrionia</taxon>
        <taxon>Desulfovibrionales</taxon>
        <taxon>Desulfovibrionaceae</taxon>
        <taxon>Nitratidesulfovibrio</taxon>
    </lineage>
</organism>